<dbReference type="Proteomes" id="UP000247973">
    <property type="component" value="Unassembled WGS sequence"/>
</dbReference>
<name>A0A2V3PKA3_9BACT</name>
<feature type="domain" description="Endonuclease GajA/Old nuclease/RecF-like AAA" evidence="1">
    <location>
        <begin position="19"/>
        <end position="342"/>
    </location>
</feature>
<evidence type="ECO:0000313" key="3">
    <source>
        <dbReference type="Proteomes" id="UP000247973"/>
    </source>
</evidence>
<organism evidence="2 3">
    <name type="scientific">Dysgonomonas alginatilytica</name>
    <dbReference type="NCBI Taxonomy" id="1605892"/>
    <lineage>
        <taxon>Bacteria</taxon>
        <taxon>Pseudomonadati</taxon>
        <taxon>Bacteroidota</taxon>
        <taxon>Bacteroidia</taxon>
        <taxon>Bacteroidales</taxon>
        <taxon>Dysgonomonadaceae</taxon>
        <taxon>Dysgonomonas</taxon>
    </lineage>
</organism>
<protein>
    <submittedName>
        <fullName evidence="2">Putative ATPase</fullName>
    </submittedName>
</protein>
<comment type="caution">
    <text evidence="2">The sequence shown here is derived from an EMBL/GenBank/DDBJ whole genome shotgun (WGS) entry which is preliminary data.</text>
</comment>
<dbReference type="Pfam" id="PF13175">
    <property type="entry name" value="AAA_15"/>
    <property type="match status" value="1"/>
</dbReference>
<dbReference type="AlphaFoldDB" id="A0A2V3PKA3"/>
<dbReference type="SUPFAM" id="SSF52540">
    <property type="entry name" value="P-loop containing nucleoside triphosphate hydrolases"/>
    <property type="match status" value="1"/>
</dbReference>
<dbReference type="OrthoDB" id="1098190at2"/>
<dbReference type="PANTHER" id="PTHR43581:SF2">
    <property type="entry name" value="EXCINUCLEASE ATPASE SUBUNIT"/>
    <property type="match status" value="1"/>
</dbReference>
<dbReference type="InterPro" id="IPR051396">
    <property type="entry name" value="Bact_Antivir_Def_Nuclease"/>
</dbReference>
<gene>
    <name evidence="2" type="ORF">CLV62_12446</name>
</gene>
<keyword evidence="3" id="KW-1185">Reference proteome</keyword>
<dbReference type="InterPro" id="IPR027417">
    <property type="entry name" value="P-loop_NTPase"/>
</dbReference>
<dbReference type="EMBL" id="QICL01000024">
    <property type="protein sequence ID" value="PXV61891.1"/>
    <property type="molecule type" value="Genomic_DNA"/>
</dbReference>
<reference evidence="2 3" key="1">
    <citation type="submission" date="2018-03" db="EMBL/GenBank/DDBJ databases">
        <title>Genomic Encyclopedia of Archaeal and Bacterial Type Strains, Phase II (KMG-II): from individual species to whole genera.</title>
        <authorList>
            <person name="Goeker M."/>
        </authorList>
    </citation>
    <scope>NUCLEOTIDE SEQUENCE [LARGE SCALE GENOMIC DNA]</scope>
    <source>
        <strain evidence="2 3">DSM 100214</strain>
    </source>
</reference>
<evidence type="ECO:0000313" key="2">
    <source>
        <dbReference type="EMBL" id="PXV61891.1"/>
    </source>
</evidence>
<dbReference type="InterPro" id="IPR041685">
    <property type="entry name" value="AAA_GajA/Old/RecF-like"/>
</dbReference>
<proteinExistence type="predicted"/>
<dbReference type="Gene3D" id="3.40.50.300">
    <property type="entry name" value="P-loop containing nucleotide triphosphate hydrolases"/>
    <property type="match status" value="1"/>
</dbReference>
<dbReference type="PANTHER" id="PTHR43581">
    <property type="entry name" value="ATP/GTP PHOSPHATASE"/>
    <property type="match status" value="1"/>
</dbReference>
<sequence>MLIKYRIKYLTLLKEMAKEKLIIKNFAGFEHIEFDFKPINVFIGPQAAGKSIVIKLAYFFKSYLEGVGKLNSLPFEQYDQYYQKIFFKYFPSGSWNDKEFEITYSIEDKISITVKGGKYSVMNINFSPFMEIFKQTVTDGIELFKKAEDDTNSLKSRHFIGKEALRIRSSFKLPKVLEHIQYFIPAGRSFFSNVQSNIFSLLQNENSLDPFLLEFGSYYEHAKDLQDFIDSYIEDDDNFKSVNKISSDIIKGNYTQDEGQDFIAQQDGRKINLLNASSGQQEALPLILFLQSIINSHLSTLYIEEPEAHLYPDAQKKMVQLLARVYNSANSQLFITTHSPYILAAFNNLIEASNIIKNKPELAEKVYNIIPKEEVIKVENLIAYSIKDGKRTVLLDEENNLISQNILDDVSNEIGAEFGKLLDLEFGE</sequence>
<accession>A0A2V3PKA3</accession>
<evidence type="ECO:0000259" key="1">
    <source>
        <dbReference type="Pfam" id="PF13175"/>
    </source>
</evidence>